<accession>A0A0C3QB31</accession>
<evidence type="ECO:0000313" key="2">
    <source>
        <dbReference type="Proteomes" id="UP000054248"/>
    </source>
</evidence>
<dbReference type="HOGENOM" id="CLU_048163_0_0_1"/>
<gene>
    <name evidence="1" type="ORF">M407DRAFT_28923</name>
</gene>
<organism evidence="1 2">
    <name type="scientific">Tulasnella calospora MUT 4182</name>
    <dbReference type="NCBI Taxonomy" id="1051891"/>
    <lineage>
        <taxon>Eukaryota</taxon>
        <taxon>Fungi</taxon>
        <taxon>Dikarya</taxon>
        <taxon>Basidiomycota</taxon>
        <taxon>Agaricomycotina</taxon>
        <taxon>Agaricomycetes</taxon>
        <taxon>Cantharellales</taxon>
        <taxon>Tulasnellaceae</taxon>
        <taxon>Tulasnella</taxon>
    </lineage>
</organism>
<dbReference type="InterPro" id="IPR032675">
    <property type="entry name" value="LRR_dom_sf"/>
</dbReference>
<sequence>MQKTSAPSNANGANKVLDAERGSININSLFPPELLVGVFDILYQDIMDSLPFPLPYDEGLQRFKNHPLGDFMLVCRVWYDIIQTTPTYWTFVDIGALHNTALGEQAHAVRSFGSEGVRDFKIRLKKSGSLPIYVTVAPEYISDFSTVLDILKEHAHQLETINIVKMRHLKSVTLRHISSEQLLQLFRLSLPSLKRLHIDAFRLVPPRPEPWVGGRVEIDAPQLYHLSSHFHILIPHNPSQLTSLSMSGIDMLTLQSTLTQGQVQLPKLLHLRIVDCEPGLLLSTLSIPLLQVLVYHSEEPSTQPPEELPEYSHVKDLQWSDVGLDPTFDLVFRCCPNLTRYANYVIGEEMAIDINLIVDGPTILRPGRINSITWPNLEEVLFDCATYAVIRELVDAAPTIKRIRTLRDPVVAPLRHDEDVERERTFLSELKEKADVVLWLDLWTAI</sequence>
<evidence type="ECO:0008006" key="3">
    <source>
        <dbReference type="Google" id="ProtNLM"/>
    </source>
</evidence>
<reference evidence="2" key="2">
    <citation type="submission" date="2015-01" db="EMBL/GenBank/DDBJ databases">
        <title>Evolutionary Origins and Diversification of the Mycorrhizal Mutualists.</title>
        <authorList>
            <consortium name="DOE Joint Genome Institute"/>
            <consortium name="Mycorrhizal Genomics Consortium"/>
            <person name="Kohler A."/>
            <person name="Kuo A."/>
            <person name="Nagy L.G."/>
            <person name="Floudas D."/>
            <person name="Copeland A."/>
            <person name="Barry K.W."/>
            <person name="Cichocki N."/>
            <person name="Veneault-Fourrey C."/>
            <person name="LaButti K."/>
            <person name="Lindquist E.A."/>
            <person name="Lipzen A."/>
            <person name="Lundell T."/>
            <person name="Morin E."/>
            <person name="Murat C."/>
            <person name="Riley R."/>
            <person name="Ohm R."/>
            <person name="Sun H."/>
            <person name="Tunlid A."/>
            <person name="Henrissat B."/>
            <person name="Grigoriev I.V."/>
            <person name="Hibbett D.S."/>
            <person name="Martin F."/>
        </authorList>
    </citation>
    <scope>NUCLEOTIDE SEQUENCE [LARGE SCALE GENOMIC DNA]</scope>
    <source>
        <strain evidence="2">MUT 4182</strain>
    </source>
</reference>
<dbReference type="Gene3D" id="3.80.10.10">
    <property type="entry name" value="Ribonuclease Inhibitor"/>
    <property type="match status" value="1"/>
</dbReference>
<dbReference type="OrthoDB" id="3224955at2759"/>
<evidence type="ECO:0000313" key="1">
    <source>
        <dbReference type="EMBL" id="KIO21469.1"/>
    </source>
</evidence>
<dbReference type="AlphaFoldDB" id="A0A0C3QB31"/>
<keyword evidence="2" id="KW-1185">Reference proteome</keyword>
<dbReference type="Proteomes" id="UP000054248">
    <property type="component" value="Unassembled WGS sequence"/>
</dbReference>
<reference evidence="1 2" key="1">
    <citation type="submission" date="2014-04" db="EMBL/GenBank/DDBJ databases">
        <authorList>
            <consortium name="DOE Joint Genome Institute"/>
            <person name="Kuo A."/>
            <person name="Girlanda M."/>
            <person name="Perotto S."/>
            <person name="Kohler A."/>
            <person name="Nagy L.G."/>
            <person name="Floudas D."/>
            <person name="Copeland A."/>
            <person name="Barry K.W."/>
            <person name="Cichocki N."/>
            <person name="Veneault-Fourrey C."/>
            <person name="LaButti K."/>
            <person name="Lindquist E.A."/>
            <person name="Lipzen A."/>
            <person name="Lundell T."/>
            <person name="Morin E."/>
            <person name="Murat C."/>
            <person name="Sun H."/>
            <person name="Tunlid A."/>
            <person name="Henrissat B."/>
            <person name="Grigoriev I.V."/>
            <person name="Hibbett D.S."/>
            <person name="Martin F."/>
            <person name="Nordberg H.P."/>
            <person name="Cantor M.N."/>
            <person name="Hua S.X."/>
        </authorList>
    </citation>
    <scope>NUCLEOTIDE SEQUENCE [LARGE SCALE GENOMIC DNA]</scope>
    <source>
        <strain evidence="1 2">MUT 4182</strain>
    </source>
</reference>
<protein>
    <recommendedName>
        <fullName evidence="3">F-box domain-containing protein</fullName>
    </recommendedName>
</protein>
<name>A0A0C3QB31_9AGAM</name>
<dbReference type="EMBL" id="KN823137">
    <property type="protein sequence ID" value="KIO21469.1"/>
    <property type="molecule type" value="Genomic_DNA"/>
</dbReference>
<proteinExistence type="predicted"/>